<evidence type="ECO:0000256" key="8">
    <source>
        <dbReference type="PROSITE-ProRule" id="PRU00282"/>
    </source>
</evidence>
<sequence length="329" mass="36740">MATGRESIVPLEQYKLPPVGHAISGAVGSLISNFIIYPIDISTTRIQLEKKGSNSDRSSLLAMIKKIYNEGGIQGLYTGLAPDSLATVLSSFIYFYCYSALRNLQEGVNRSWGRPAALNIYQELFLGAEAALISRFFTSPVSNITTRLQASTNSQDSFAGVAKHIYKQKGITGFWTGYRASMVLVSNPSITYFVFEKLKALYLRSSNKPVLSSWHIFFFSAFAKSIATMITYPFIFIRANMIASSDKGKEPMRDGQPAEPKQRQNLFQLLRKVVERDGPSGVYKGMRAQITKGFFNSGILFLIKDYVATYLTVVFYAAYKMRQQSKLAN</sequence>
<protein>
    <submittedName>
        <fullName evidence="11">Mitochondrial carrier</fullName>
    </submittedName>
</protein>
<evidence type="ECO:0000256" key="4">
    <source>
        <dbReference type="ARBA" id="ARBA00022692"/>
    </source>
</evidence>
<keyword evidence="12" id="KW-1185">Reference proteome</keyword>
<evidence type="ECO:0000256" key="6">
    <source>
        <dbReference type="ARBA" id="ARBA00022989"/>
    </source>
</evidence>
<evidence type="ECO:0000256" key="10">
    <source>
        <dbReference type="SAM" id="Phobius"/>
    </source>
</evidence>
<dbReference type="InterPro" id="IPR052217">
    <property type="entry name" value="Mito/Peroxisomal_Carrier"/>
</dbReference>
<name>A0A1X2G993_9FUNG</name>
<evidence type="ECO:0000256" key="2">
    <source>
        <dbReference type="ARBA" id="ARBA00006375"/>
    </source>
</evidence>
<feature type="repeat" description="Solcar" evidence="8">
    <location>
        <begin position="211"/>
        <end position="310"/>
    </location>
</feature>
<dbReference type="OrthoDB" id="18574at2759"/>
<evidence type="ECO:0000256" key="3">
    <source>
        <dbReference type="ARBA" id="ARBA00022448"/>
    </source>
</evidence>
<keyword evidence="4 8" id="KW-0812">Transmembrane</keyword>
<feature type="repeat" description="Solcar" evidence="8">
    <location>
        <begin position="118"/>
        <end position="201"/>
    </location>
</feature>
<dbReference type="SUPFAM" id="SSF103506">
    <property type="entry name" value="Mitochondrial carrier"/>
    <property type="match status" value="1"/>
</dbReference>
<evidence type="ECO:0000256" key="5">
    <source>
        <dbReference type="ARBA" id="ARBA00022737"/>
    </source>
</evidence>
<dbReference type="PANTHER" id="PTHR45939">
    <property type="entry name" value="PEROXISOMAL MEMBRANE PROTEIN PMP34-RELATED"/>
    <property type="match status" value="1"/>
</dbReference>
<keyword evidence="5" id="KW-0677">Repeat</keyword>
<dbReference type="InterPro" id="IPR018108">
    <property type="entry name" value="MCP_transmembrane"/>
</dbReference>
<dbReference type="InterPro" id="IPR023395">
    <property type="entry name" value="MCP_dom_sf"/>
</dbReference>
<comment type="caution">
    <text evidence="11">The sequence shown here is derived from an EMBL/GenBank/DDBJ whole genome shotgun (WGS) entry which is preliminary data.</text>
</comment>
<dbReference type="Gene3D" id="1.50.40.10">
    <property type="entry name" value="Mitochondrial carrier domain"/>
    <property type="match status" value="1"/>
</dbReference>
<feature type="transmembrane region" description="Helical" evidence="10">
    <location>
        <begin position="215"/>
        <end position="237"/>
    </location>
</feature>
<dbReference type="PANTHER" id="PTHR45939:SF2">
    <property type="entry name" value="CARRIER PROTEIN, PUTATIVE (AFU_ORTHOLOGUE AFUA_2G13870)-RELATED"/>
    <property type="match status" value="1"/>
</dbReference>
<reference evidence="11 12" key="1">
    <citation type="submission" date="2016-07" db="EMBL/GenBank/DDBJ databases">
        <title>Pervasive Adenine N6-methylation of Active Genes in Fungi.</title>
        <authorList>
            <consortium name="DOE Joint Genome Institute"/>
            <person name="Mondo S.J."/>
            <person name="Dannebaum R.O."/>
            <person name="Kuo R.C."/>
            <person name="Labutti K."/>
            <person name="Haridas S."/>
            <person name="Kuo A."/>
            <person name="Salamov A."/>
            <person name="Ahrendt S.R."/>
            <person name="Lipzen A."/>
            <person name="Sullivan W."/>
            <person name="Andreopoulos W.B."/>
            <person name="Clum A."/>
            <person name="Lindquist E."/>
            <person name="Daum C."/>
            <person name="Ramamoorthy G.K."/>
            <person name="Gryganskyi A."/>
            <person name="Culley D."/>
            <person name="Magnuson J.K."/>
            <person name="James T.Y."/>
            <person name="O'Malley M.A."/>
            <person name="Stajich J.E."/>
            <person name="Spatafora J.W."/>
            <person name="Visel A."/>
            <person name="Grigoriev I.V."/>
        </authorList>
    </citation>
    <scope>NUCLEOTIDE SEQUENCE [LARGE SCALE GENOMIC DNA]</scope>
    <source>
        <strain evidence="11 12">NRRL 3301</strain>
    </source>
</reference>
<dbReference type="GO" id="GO:0015217">
    <property type="term" value="F:ADP transmembrane transporter activity"/>
    <property type="evidence" value="ECO:0007669"/>
    <property type="project" value="TreeGrafter"/>
</dbReference>
<dbReference type="EMBL" id="MCGT01000030">
    <property type="protein sequence ID" value="ORX48281.1"/>
    <property type="molecule type" value="Genomic_DNA"/>
</dbReference>
<organism evidence="11 12">
    <name type="scientific">Hesseltinella vesiculosa</name>
    <dbReference type="NCBI Taxonomy" id="101127"/>
    <lineage>
        <taxon>Eukaryota</taxon>
        <taxon>Fungi</taxon>
        <taxon>Fungi incertae sedis</taxon>
        <taxon>Mucoromycota</taxon>
        <taxon>Mucoromycotina</taxon>
        <taxon>Mucoromycetes</taxon>
        <taxon>Mucorales</taxon>
        <taxon>Cunninghamellaceae</taxon>
        <taxon>Hesseltinella</taxon>
    </lineage>
</organism>
<dbReference type="Proteomes" id="UP000242146">
    <property type="component" value="Unassembled WGS sequence"/>
</dbReference>
<dbReference type="STRING" id="101127.A0A1X2G993"/>
<dbReference type="GO" id="GO:0016020">
    <property type="term" value="C:membrane"/>
    <property type="evidence" value="ECO:0007669"/>
    <property type="project" value="UniProtKB-SubCell"/>
</dbReference>
<evidence type="ECO:0000256" key="7">
    <source>
        <dbReference type="ARBA" id="ARBA00023136"/>
    </source>
</evidence>
<dbReference type="AlphaFoldDB" id="A0A1X2G993"/>
<evidence type="ECO:0000313" key="12">
    <source>
        <dbReference type="Proteomes" id="UP000242146"/>
    </source>
</evidence>
<feature type="transmembrane region" description="Helical" evidence="10">
    <location>
        <begin position="177"/>
        <end position="195"/>
    </location>
</feature>
<proteinExistence type="inferred from homology"/>
<keyword evidence="3 9" id="KW-0813">Transport</keyword>
<comment type="subcellular location">
    <subcellularLocation>
        <location evidence="1">Membrane</location>
        <topology evidence="1">Multi-pass membrane protein</topology>
    </subcellularLocation>
</comment>
<keyword evidence="7 8" id="KW-0472">Membrane</keyword>
<evidence type="ECO:0000256" key="1">
    <source>
        <dbReference type="ARBA" id="ARBA00004141"/>
    </source>
</evidence>
<comment type="similarity">
    <text evidence="2 9">Belongs to the mitochondrial carrier (TC 2.A.29) family.</text>
</comment>
<feature type="repeat" description="Solcar" evidence="8">
    <location>
        <begin position="16"/>
        <end position="104"/>
    </location>
</feature>
<feature type="transmembrane region" description="Helical" evidence="10">
    <location>
        <begin position="294"/>
        <end position="319"/>
    </location>
</feature>
<accession>A0A1X2G993</accession>
<evidence type="ECO:0000256" key="9">
    <source>
        <dbReference type="RuleBase" id="RU000488"/>
    </source>
</evidence>
<dbReference type="PROSITE" id="PS50920">
    <property type="entry name" value="SOLCAR"/>
    <property type="match status" value="3"/>
</dbReference>
<evidence type="ECO:0000313" key="11">
    <source>
        <dbReference type="EMBL" id="ORX48281.1"/>
    </source>
</evidence>
<gene>
    <name evidence="11" type="ORF">DM01DRAFT_264452</name>
</gene>
<dbReference type="Pfam" id="PF00153">
    <property type="entry name" value="Mito_carr"/>
    <property type="match status" value="3"/>
</dbReference>
<keyword evidence="6 10" id="KW-1133">Transmembrane helix</keyword>